<feature type="non-terminal residue" evidence="2">
    <location>
        <position position="1"/>
    </location>
</feature>
<dbReference type="SUPFAM" id="SSF52821">
    <property type="entry name" value="Rhodanese/Cell cycle control phosphatase"/>
    <property type="match status" value="1"/>
</dbReference>
<dbReference type="AlphaFoldDB" id="X0UZV0"/>
<proteinExistence type="predicted"/>
<comment type="caution">
    <text evidence="2">The sequence shown here is derived from an EMBL/GenBank/DDBJ whole genome shotgun (WGS) entry which is preliminary data.</text>
</comment>
<name>X0UZV0_9ZZZZ</name>
<organism evidence="2">
    <name type="scientific">marine sediment metagenome</name>
    <dbReference type="NCBI Taxonomy" id="412755"/>
    <lineage>
        <taxon>unclassified sequences</taxon>
        <taxon>metagenomes</taxon>
        <taxon>ecological metagenomes</taxon>
    </lineage>
</organism>
<accession>X0UZV0</accession>
<dbReference type="Gene3D" id="3.40.250.10">
    <property type="entry name" value="Rhodanese-like domain"/>
    <property type="match status" value="1"/>
</dbReference>
<reference evidence="2" key="1">
    <citation type="journal article" date="2014" name="Front. Microbiol.">
        <title>High frequency of phylogenetically diverse reductive dehalogenase-homologous genes in deep subseafloor sedimentary metagenomes.</title>
        <authorList>
            <person name="Kawai M."/>
            <person name="Futagami T."/>
            <person name="Toyoda A."/>
            <person name="Takaki Y."/>
            <person name="Nishi S."/>
            <person name="Hori S."/>
            <person name="Arai W."/>
            <person name="Tsubouchi T."/>
            <person name="Morono Y."/>
            <person name="Uchiyama I."/>
            <person name="Ito T."/>
            <person name="Fujiyama A."/>
            <person name="Inagaki F."/>
            <person name="Takami H."/>
        </authorList>
    </citation>
    <scope>NUCLEOTIDE SEQUENCE</scope>
    <source>
        <strain evidence="2">Expedition CK06-06</strain>
    </source>
</reference>
<dbReference type="InterPro" id="IPR001763">
    <property type="entry name" value="Rhodanese-like_dom"/>
</dbReference>
<evidence type="ECO:0000259" key="1">
    <source>
        <dbReference type="PROSITE" id="PS50206"/>
    </source>
</evidence>
<feature type="domain" description="Rhodanese" evidence="1">
    <location>
        <begin position="11"/>
        <end position="60"/>
    </location>
</feature>
<protein>
    <recommendedName>
        <fullName evidence="1">Rhodanese domain-containing protein</fullName>
    </recommendedName>
</protein>
<dbReference type="EMBL" id="BARS01026060">
    <property type="protein sequence ID" value="GAG11355.1"/>
    <property type="molecule type" value="Genomic_DNA"/>
</dbReference>
<dbReference type="PROSITE" id="PS50206">
    <property type="entry name" value="RHODANESE_3"/>
    <property type="match status" value="1"/>
</dbReference>
<dbReference type="InterPro" id="IPR036873">
    <property type="entry name" value="Rhodanese-like_dom_sf"/>
</dbReference>
<dbReference type="CDD" id="cd00158">
    <property type="entry name" value="RHOD"/>
    <property type="match status" value="1"/>
</dbReference>
<evidence type="ECO:0000313" key="2">
    <source>
        <dbReference type="EMBL" id="GAG11355.1"/>
    </source>
</evidence>
<dbReference type="Pfam" id="PF00581">
    <property type="entry name" value="Rhodanese"/>
    <property type="match status" value="1"/>
</dbReference>
<gene>
    <name evidence="2" type="ORF">S01H1_41118</name>
</gene>
<sequence length="60" mass="6471">SAEEVKAQLDAGINLVIVDSRPKTSYAQSHITGAISIPEHTMAEPYSDLDGYDEIVTYCG</sequence>